<sequence>MPVLLYWKAFIKMLLTRFAGFPSLHCLSFSHLHVPQPTTGKPGSIHSEHLNKNNLYGIAATHWG</sequence>
<evidence type="ECO:0000313" key="2">
    <source>
        <dbReference type="EMBL" id="RFM29992.1"/>
    </source>
</evidence>
<proteinExistence type="predicted"/>
<evidence type="ECO:0000256" key="1">
    <source>
        <dbReference type="SAM" id="SignalP"/>
    </source>
</evidence>
<keyword evidence="1" id="KW-0732">Signal</keyword>
<evidence type="ECO:0000313" key="3">
    <source>
        <dbReference type="Proteomes" id="UP000261284"/>
    </source>
</evidence>
<dbReference type="EMBL" id="QTJU01000001">
    <property type="protein sequence ID" value="RFM29992.1"/>
    <property type="molecule type" value="Genomic_DNA"/>
</dbReference>
<organism evidence="2 3">
    <name type="scientific">Deminuibacter soli</name>
    <dbReference type="NCBI Taxonomy" id="2291815"/>
    <lineage>
        <taxon>Bacteria</taxon>
        <taxon>Pseudomonadati</taxon>
        <taxon>Bacteroidota</taxon>
        <taxon>Chitinophagia</taxon>
        <taxon>Chitinophagales</taxon>
        <taxon>Chitinophagaceae</taxon>
        <taxon>Deminuibacter</taxon>
    </lineage>
</organism>
<keyword evidence="3" id="KW-1185">Reference proteome</keyword>
<accession>A0A3E1NPZ1</accession>
<comment type="caution">
    <text evidence="2">The sequence shown here is derived from an EMBL/GenBank/DDBJ whole genome shotgun (WGS) entry which is preliminary data.</text>
</comment>
<protein>
    <submittedName>
        <fullName evidence="2">Uncharacterized protein</fullName>
    </submittedName>
</protein>
<gene>
    <name evidence="2" type="ORF">DXN05_03200</name>
</gene>
<feature type="signal peptide" evidence="1">
    <location>
        <begin position="1"/>
        <end position="19"/>
    </location>
</feature>
<feature type="chain" id="PRO_5017585753" evidence="1">
    <location>
        <begin position="20"/>
        <end position="64"/>
    </location>
</feature>
<reference evidence="2 3" key="1">
    <citation type="submission" date="2018-08" db="EMBL/GenBank/DDBJ databases">
        <title>Chitinophagaceae sp. K23C18032701, a novel bacterium isolated from forest soil.</title>
        <authorList>
            <person name="Wang C."/>
        </authorList>
    </citation>
    <scope>NUCLEOTIDE SEQUENCE [LARGE SCALE GENOMIC DNA]</scope>
    <source>
        <strain evidence="2 3">K23C18032701</strain>
    </source>
</reference>
<dbReference type="Proteomes" id="UP000261284">
    <property type="component" value="Unassembled WGS sequence"/>
</dbReference>
<dbReference type="AlphaFoldDB" id="A0A3E1NPZ1"/>
<name>A0A3E1NPZ1_9BACT</name>